<dbReference type="AlphaFoldDB" id="A0A8D1CY99"/>
<organism evidence="2 3">
    <name type="scientific">Sus scrofa</name>
    <name type="common">Pig</name>
    <dbReference type="NCBI Taxonomy" id="9823"/>
    <lineage>
        <taxon>Eukaryota</taxon>
        <taxon>Metazoa</taxon>
        <taxon>Chordata</taxon>
        <taxon>Craniata</taxon>
        <taxon>Vertebrata</taxon>
        <taxon>Euteleostomi</taxon>
        <taxon>Mammalia</taxon>
        <taxon>Eutheria</taxon>
        <taxon>Laurasiatheria</taxon>
        <taxon>Artiodactyla</taxon>
        <taxon>Suina</taxon>
        <taxon>Suidae</taxon>
        <taxon>Sus</taxon>
    </lineage>
</organism>
<dbReference type="Proteomes" id="UP000694720">
    <property type="component" value="Unplaced"/>
</dbReference>
<name>A0A8D1CY99_PIG</name>
<dbReference type="Ensembl" id="ENSSSCT00035072288.1">
    <property type="protein sequence ID" value="ENSSSCP00035029349.1"/>
    <property type="gene ID" value="ENSSSCG00035054169.1"/>
</dbReference>
<accession>A0A8D1CY99</accession>
<dbReference type="Proteomes" id="UP000694725">
    <property type="component" value="Unplaced"/>
</dbReference>
<reference evidence="2" key="1">
    <citation type="submission" date="2025-05" db="UniProtKB">
        <authorList>
            <consortium name="Ensembl"/>
        </authorList>
    </citation>
    <scope>IDENTIFICATION</scope>
</reference>
<feature type="region of interest" description="Disordered" evidence="1">
    <location>
        <begin position="23"/>
        <end position="54"/>
    </location>
</feature>
<evidence type="ECO:0000313" key="3">
    <source>
        <dbReference type="Proteomes" id="UP000694720"/>
    </source>
</evidence>
<sequence length="132" mass="14238">MVILGTRYGFVLQKAQKLHPVLQKPPVFGADPDGEDDARCSSSRRPRQPRPARLCSSGLRFAGFKSFSPPQAPLQPRTTQSAVAGHNYFPCIGGLGGTTFRRLGGKYSTGESHISTVSSKPPSSLMSYVICQ</sequence>
<evidence type="ECO:0000256" key="1">
    <source>
        <dbReference type="SAM" id="MobiDB-lite"/>
    </source>
</evidence>
<proteinExistence type="predicted"/>
<evidence type="ECO:0000313" key="2">
    <source>
        <dbReference type="Ensembl" id="ENSSSCP00035029349.1"/>
    </source>
</evidence>
<protein>
    <submittedName>
        <fullName evidence="2">Uncharacterized protein</fullName>
    </submittedName>
</protein>
<dbReference type="Ensembl" id="ENSSSCT00065036928.1">
    <property type="protein sequence ID" value="ENSSSCP00065015528.1"/>
    <property type="gene ID" value="ENSSSCG00065027408.1"/>
</dbReference>